<keyword evidence="8 10" id="KW-0472">Membrane</keyword>
<evidence type="ECO:0000256" key="9">
    <source>
        <dbReference type="ARBA" id="ARBA00023160"/>
    </source>
</evidence>
<feature type="non-terminal residue" evidence="11">
    <location>
        <position position="128"/>
    </location>
</feature>
<dbReference type="GO" id="GO:0005789">
    <property type="term" value="C:endoplasmic reticulum membrane"/>
    <property type="evidence" value="ECO:0007669"/>
    <property type="project" value="TreeGrafter"/>
</dbReference>
<dbReference type="EC" id="2.3.1.199" evidence="10"/>
<evidence type="ECO:0000313" key="12">
    <source>
        <dbReference type="Proteomes" id="UP000479000"/>
    </source>
</evidence>
<dbReference type="AlphaFoldDB" id="A0A6H5HB00"/>
<comment type="subcellular location">
    <subcellularLocation>
        <location evidence="1">Membrane</location>
        <topology evidence="1">Multi-pass membrane protein</topology>
    </subcellularLocation>
</comment>
<gene>
    <name evidence="11" type="ORF">NTEN_LOCUS18177</name>
</gene>
<organism evidence="11 12">
    <name type="scientific">Nesidiocoris tenuis</name>
    <dbReference type="NCBI Taxonomy" id="355587"/>
    <lineage>
        <taxon>Eukaryota</taxon>
        <taxon>Metazoa</taxon>
        <taxon>Ecdysozoa</taxon>
        <taxon>Arthropoda</taxon>
        <taxon>Hexapoda</taxon>
        <taxon>Insecta</taxon>
        <taxon>Pterygota</taxon>
        <taxon>Neoptera</taxon>
        <taxon>Paraneoptera</taxon>
        <taxon>Hemiptera</taxon>
        <taxon>Heteroptera</taxon>
        <taxon>Panheteroptera</taxon>
        <taxon>Cimicomorpha</taxon>
        <taxon>Miridae</taxon>
        <taxon>Dicyphina</taxon>
        <taxon>Nesidiocoris</taxon>
    </lineage>
</organism>
<evidence type="ECO:0000256" key="2">
    <source>
        <dbReference type="ARBA" id="ARBA00022516"/>
    </source>
</evidence>
<sequence>MVLSTWTYLKYIRGEQAILAGFINSFVHVVMYSYYLLAALGPSIQRYLWWKKYITKLQLGQFVVILTYLGGLVAFDCKVPRGLTWYMAANTVIFLVLFLNFYRQAYVKKGKEQQESQKQQLQQEALKK</sequence>
<evidence type="ECO:0000256" key="7">
    <source>
        <dbReference type="ARBA" id="ARBA00023098"/>
    </source>
</evidence>
<feature type="transmembrane region" description="Helical" evidence="10">
    <location>
        <begin position="53"/>
        <end position="71"/>
    </location>
</feature>
<dbReference type="GO" id="GO:0030148">
    <property type="term" value="P:sphingolipid biosynthetic process"/>
    <property type="evidence" value="ECO:0007669"/>
    <property type="project" value="TreeGrafter"/>
</dbReference>
<keyword evidence="12" id="KW-1185">Reference proteome</keyword>
<dbReference type="GO" id="GO:0034626">
    <property type="term" value="P:fatty acid elongation, polyunsaturated fatty acid"/>
    <property type="evidence" value="ECO:0007669"/>
    <property type="project" value="TreeGrafter"/>
</dbReference>
<evidence type="ECO:0000313" key="11">
    <source>
        <dbReference type="EMBL" id="CAB0013573.1"/>
    </source>
</evidence>
<protein>
    <recommendedName>
        <fullName evidence="10">Elongation of very long chain fatty acids protein</fullName>
        <ecNumber evidence="10">2.3.1.199</ecNumber>
    </recommendedName>
    <alternativeName>
        <fullName evidence="10">Very-long-chain 3-oxoacyl-CoA synthase</fullName>
    </alternativeName>
</protein>
<feature type="transmembrane region" description="Helical" evidence="10">
    <location>
        <begin position="83"/>
        <end position="102"/>
    </location>
</feature>
<keyword evidence="7 10" id="KW-0443">Lipid metabolism</keyword>
<dbReference type="GO" id="GO:0042761">
    <property type="term" value="P:very long-chain fatty acid biosynthetic process"/>
    <property type="evidence" value="ECO:0007669"/>
    <property type="project" value="TreeGrafter"/>
</dbReference>
<reference evidence="11 12" key="1">
    <citation type="submission" date="2020-02" db="EMBL/GenBank/DDBJ databases">
        <authorList>
            <person name="Ferguson B K."/>
        </authorList>
    </citation>
    <scope>NUCLEOTIDE SEQUENCE [LARGE SCALE GENOMIC DNA]</scope>
</reference>
<keyword evidence="5 10" id="KW-0276">Fatty acid metabolism</keyword>
<evidence type="ECO:0000256" key="4">
    <source>
        <dbReference type="ARBA" id="ARBA00022692"/>
    </source>
</evidence>
<dbReference type="EMBL" id="CADCXU010026865">
    <property type="protein sequence ID" value="CAB0013573.1"/>
    <property type="molecule type" value="Genomic_DNA"/>
</dbReference>
<evidence type="ECO:0000256" key="6">
    <source>
        <dbReference type="ARBA" id="ARBA00022989"/>
    </source>
</evidence>
<dbReference type="GO" id="GO:0034625">
    <property type="term" value="P:fatty acid elongation, monounsaturated fatty acid"/>
    <property type="evidence" value="ECO:0007669"/>
    <property type="project" value="TreeGrafter"/>
</dbReference>
<keyword evidence="3 10" id="KW-0808">Transferase</keyword>
<comment type="similarity">
    <text evidence="10">Belongs to the ELO family.</text>
</comment>
<dbReference type="Proteomes" id="UP000479000">
    <property type="component" value="Unassembled WGS sequence"/>
</dbReference>
<comment type="caution">
    <text evidence="10">Lacks conserved residue(s) required for the propagation of feature annotation.</text>
</comment>
<comment type="catalytic activity">
    <reaction evidence="10">
        <text>a very-long-chain acyl-CoA + malonyl-CoA + H(+) = a very-long-chain 3-oxoacyl-CoA + CO2 + CoA</text>
        <dbReference type="Rhea" id="RHEA:32727"/>
        <dbReference type="ChEBI" id="CHEBI:15378"/>
        <dbReference type="ChEBI" id="CHEBI:16526"/>
        <dbReference type="ChEBI" id="CHEBI:57287"/>
        <dbReference type="ChEBI" id="CHEBI:57384"/>
        <dbReference type="ChEBI" id="CHEBI:90725"/>
        <dbReference type="ChEBI" id="CHEBI:90736"/>
        <dbReference type="EC" id="2.3.1.199"/>
    </reaction>
</comment>
<dbReference type="OrthoDB" id="434092at2759"/>
<name>A0A6H5HB00_9HEMI</name>
<keyword evidence="9 10" id="KW-0275">Fatty acid biosynthesis</keyword>
<dbReference type="GO" id="GO:0019367">
    <property type="term" value="P:fatty acid elongation, saturated fatty acid"/>
    <property type="evidence" value="ECO:0007669"/>
    <property type="project" value="TreeGrafter"/>
</dbReference>
<evidence type="ECO:0000256" key="10">
    <source>
        <dbReference type="RuleBase" id="RU361115"/>
    </source>
</evidence>
<dbReference type="InterPro" id="IPR002076">
    <property type="entry name" value="ELO_fam"/>
</dbReference>
<dbReference type="PANTHER" id="PTHR11157">
    <property type="entry name" value="FATTY ACID ACYL TRANSFERASE-RELATED"/>
    <property type="match status" value="1"/>
</dbReference>
<keyword evidence="6 10" id="KW-1133">Transmembrane helix</keyword>
<feature type="transmembrane region" description="Helical" evidence="10">
    <location>
        <begin position="17"/>
        <end position="41"/>
    </location>
</feature>
<dbReference type="GO" id="GO:0009922">
    <property type="term" value="F:fatty acid elongase activity"/>
    <property type="evidence" value="ECO:0007669"/>
    <property type="project" value="UniProtKB-EC"/>
</dbReference>
<dbReference type="Pfam" id="PF01151">
    <property type="entry name" value="ELO"/>
    <property type="match status" value="1"/>
</dbReference>
<evidence type="ECO:0000256" key="1">
    <source>
        <dbReference type="ARBA" id="ARBA00004141"/>
    </source>
</evidence>
<accession>A0A6H5HB00</accession>
<dbReference type="PANTHER" id="PTHR11157:SF103">
    <property type="entry name" value="ELONGATION OF VERY LONG CHAIN FATTY ACIDS PROTEIN"/>
    <property type="match status" value="1"/>
</dbReference>
<evidence type="ECO:0000256" key="5">
    <source>
        <dbReference type="ARBA" id="ARBA00022832"/>
    </source>
</evidence>
<evidence type="ECO:0000256" key="8">
    <source>
        <dbReference type="ARBA" id="ARBA00023136"/>
    </source>
</evidence>
<keyword evidence="4 10" id="KW-0812">Transmembrane</keyword>
<evidence type="ECO:0000256" key="3">
    <source>
        <dbReference type="ARBA" id="ARBA00022679"/>
    </source>
</evidence>
<proteinExistence type="inferred from homology"/>
<keyword evidence="2 10" id="KW-0444">Lipid biosynthesis</keyword>